<dbReference type="PROSITE" id="PS50157">
    <property type="entry name" value="ZINC_FINGER_C2H2_2"/>
    <property type="match status" value="1"/>
</dbReference>
<keyword evidence="1" id="KW-0862">Zinc</keyword>
<sequence length="370" mass="41754">MIIFEEPATALLALDDAQTHQEPATALLPLDDAQKPKKTPKPYGGKVIVLWDLDNKRPIEALNPYEAAQNIRAFASRIGKVVGIAAFANKDGLSFVPPEVRDSRKDLEEYYTLEQEMFKRHKIKPETPYVCGVCGNKKKTQKELVKHFETLHIRERQKKMNRVNQFKGAKRKKLLDKMLPRKKTIKYIEAAVGVIEPADRYKLHSELKRAGVIVNQVASVRQAADKALMGSMIENASLKRGVGTIVVGNRTKGRKKKLARAACAWLPWDMLETGRIDKDVVEGAFAQAEMRKKKAKRIGQMRQIFGLPELDVDGDGASYSGISSFDEDIDDHEDILDEDGNFDEKNIFDEEDMCDDDLIGLDDILTRKKC</sequence>
<keyword evidence="1" id="KW-0479">Metal-binding</keyword>
<gene>
    <name evidence="3" type="ORF">sscle_13g093790</name>
</gene>
<dbReference type="Proteomes" id="UP000177798">
    <property type="component" value="Chromosome 13"/>
</dbReference>
<dbReference type="PANTHER" id="PTHR35744">
    <property type="entry name" value="C2H2-TYPE DOMAIN-CONTAINING PROTEIN"/>
    <property type="match status" value="1"/>
</dbReference>
<dbReference type="KEGG" id="ssl:SS1G_06576"/>
<dbReference type="VEuPathDB" id="FungiDB:sscle_13g093790"/>
<dbReference type="OrthoDB" id="3518456at2759"/>
<dbReference type="RefSeq" id="XP_001592335.1">
    <property type="nucleotide sequence ID" value="XM_001592285.1"/>
</dbReference>
<dbReference type="AlphaFoldDB" id="A0A1D9QI89"/>
<dbReference type="GO" id="GO:0008270">
    <property type="term" value="F:zinc ion binding"/>
    <property type="evidence" value="ECO:0007669"/>
    <property type="project" value="UniProtKB-KW"/>
</dbReference>
<evidence type="ECO:0000313" key="4">
    <source>
        <dbReference type="Proteomes" id="UP000177798"/>
    </source>
</evidence>
<accession>A0A1D9QI89</accession>
<dbReference type="InterPro" id="IPR013087">
    <property type="entry name" value="Znf_C2H2_type"/>
</dbReference>
<feature type="domain" description="C2H2-type" evidence="2">
    <location>
        <begin position="129"/>
        <end position="157"/>
    </location>
</feature>
<evidence type="ECO:0000313" key="3">
    <source>
        <dbReference type="EMBL" id="APA14609.1"/>
    </source>
</evidence>
<reference evidence="4" key="1">
    <citation type="journal article" date="2017" name="Genome Biol. Evol.">
        <title>The complete genome sequence of the phytopathogenic fungus Sclerotinia sclerotiorum reveals insights into the genome architecture of broad host range pathogens.</title>
        <authorList>
            <person name="Derbyshire M."/>
            <person name="Denton-Giles M."/>
            <person name="Hegedus D."/>
            <person name="Seifbarghy S."/>
            <person name="Rollins J."/>
            <person name="van Kan J."/>
            <person name="Seidl M.F."/>
            <person name="Faino L."/>
            <person name="Mbengue M."/>
            <person name="Navaud O."/>
            <person name="Raffaele S."/>
            <person name="Hammond-Kosack K."/>
            <person name="Heard S."/>
            <person name="Oliver R."/>
        </authorList>
    </citation>
    <scope>NUCLEOTIDE SEQUENCE [LARGE SCALE GENOMIC DNA]</scope>
    <source>
        <strain evidence="4">ATCC 18683 / 1980 / Ss-1</strain>
    </source>
</reference>
<keyword evidence="1" id="KW-0863">Zinc-finger</keyword>
<evidence type="ECO:0000256" key="1">
    <source>
        <dbReference type="PROSITE-ProRule" id="PRU00042"/>
    </source>
</evidence>
<evidence type="ECO:0000259" key="2">
    <source>
        <dbReference type="PROSITE" id="PS50157"/>
    </source>
</evidence>
<proteinExistence type="predicted"/>
<dbReference type="EMBL" id="CP017826">
    <property type="protein sequence ID" value="APA14609.1"/>
    <property type="molecule type" value="Genomic_DNA"/>
</dbReference>
<name>A0A1D9QI89_SCLS1</name>
<protein>
    <recommendedName>
        <fullName evidence="2">C2H2-type domain-containing protein</fullName>
    </recommendedName>
</protein>
<organism evidence="3 4">
    <name type="scientific">Sclerotinia sclerotiorum (strain ATCC 18683 / 1980 / Ss-1)</name>
    <name type="common">White mold</name>
    <name type="synonym">Whetzelinia sclerotiorum</name>
    <dbReference type="NCBI Taxonomy" id="665079"/>
    <lineage>
        <taxon>Eukaryota</taxon>
        <taxon>Fungi</taxon>
        <taxon>Dikarya</taxon>
        <taxon>Ascomycota</taxon>
        <taxon>Pezizomycotina</taxon>
        <taxon>Leotiomycetes</taxon>
        <taxon>Helotiales</taxon>
        <taxon>Sclerotiniaceae</taxon>
        <taxon>Sclerotinia</taxon>
    </lineage>
</organism>
<dbReference type="PANTHER" id="PTHR35744:SF4">
    <property type="entry name" value="OS04G0464600 PROTEIN"/>
    <property type="match status" value="1"/>
</dbReference>